<name>A0AAN6XHJ2_9PEZI</name>
<protein>
    <submittedName>
        <fullName evidence="2">Uncharacterized protein</fullName>
    </submittedName>
</protein>
<reference evidence="2" key="2">
    <citation type="submission" date="2023-05" db="EMBL/GenBank/DDBJ databases">
        <authorList>
            <consortium name="Lawrence Berkeley National Laboratory"/>
            <person name="Steindorff A."/>
            <person name="Hensen N."/>
            <person name="Bonometti L."/>
            <person name="Westerberg I."/>
            <person name="Brannstrom I.O."/>
            <person name="Guillou S."/>
            <person name="Cros-Aarteil S."/>
            <person name="Calhoun S."/>
            <person name="Haridas S."/>
            <person name="Kuo A."/>
            <person name="Mondo S."/>
            <person name="Pangilinan J."/>
            <person name="Riley R."/>
            <person name="Labutti K."/>
            <person name="Andreopoulos B."/>
            <person name="Lipzen A."/>
            <person name="Chen C."/>
            <person name="Yanf M."/>
            <person name="Daum C."/>
            <person name="Ng V."/>
            <person name="Clum A."/>
            <person name="Ohm R."/>
            <person name="Martin F."/>
            <person name="Silar P."/>
            <person name="Natvig D."/>
            <person name="Lalanne C."/>
            <person name="Gautier V."/>
            <person name="Ament-Velasquez S.L."/>
            <person name="Kruys A."/>
            <person name="Hutchinson M.I."/>
            <person name="Powell A.J."/>
            <person name="Barry K."/>
            <person name="Miller A.N."/>
            <person name="Grigoriev I.V."/>
            <person name="Debuchy R."/>
            <person name="Gladieux P."/>
            <person name="Thoren M.H."/>
            <person name="Johannesson H."/>
        </authorList>
    </citation>
    <scope>NUCLEOTIDE SEQUENCE</scope>
    <source>
        <strain evidence="2">CBS 315.58</strain>
    </source>
</reference>
<keyword evidence="1" id="KW-0732">Signal</keyword>
<proteinExistence type="predicted"/>
<accession>A0AAN6XHJ2</accession>
<keyword evidence="3" id="KW-1185">Reference proteome</keyword>
<comment type="caution">
    <text evidence="2">The sequence shown here is derived from an EMBL/GenBank/DDBJ whole genome shotgun (WGS) entry which is preliminary data.</text>
</comment>
<feature type="signal peptide" evidence="1">
    <location>
        <begin position="1"/>
        <end position="17"/>
    </location>
</feature>
<dbReference type="Proteomes" id="UP001303160">
    <property type="component" value="Unassembled WGS sequence"/>
</dbReference>
<dbReference type="EMBL" id="MU863915">
    <property type="protein sequence ID" value="KAK4200744.1"/>
    <property type="molecule type" value="Genomic_DNA"/>
</dbReference>
<gene>
    <name evidence="2" type="ORF">QBC40DRAFT_264753</name>
</gene>
<organism evidence="2 3">
    <name type="scientific">Triangularia verruculosa</name>
    <dbReference type="NCBI Taxonomy" id="2587418"/>
    <lineage>
        <taxon>Eukaryota</taxon>
        <taxon>Fungi</taxon>
        <taxon>Dikarya</taxon>
        <taxon>Ascomycota</taxon>
        <taxon>Pezizomycotina</taxon>
        <taxon>Sordariomycetes</taxon>
        <taxon>Sordariomycetidae</taxon>
        <taxon>Sordariales</taxon>
        <taxon>Podosporaceae</taxon>
        <taxon>Triangularia</taxon>
    </lineage>
</organism>
<feature type="chain" id="PRO_5043005576" evidence="1">
    <location>
        <begin position="18"/>
        <end position="129"/>
    </location>
</feature>
<sequence length="129" mass="13855">MHAFAIITTLCLALATAAPVEDAQTSPNLEARQNSFQYRFYRDSNCNHNAAPDSTFPRNGTPPGQGVKGQCYSAPTGTNWQRVEVDQYTETLITFCNVNCQGSGSAYQGGNTACHVPFPGCAIGSFKIV</sequence>
<evidence type="ECO:0000256" key="1">
    <source>
        <dbReference type="SAM" id="SignalP"/>
    </source>
</evidence>
<dbReference type="AlphaFoldDB" id="A0AAN6XHJ2"/>
<reference evidence="2" key="1">
    <citation type="journal article" date="2023" name="Mol. Phylogenet. Evol.">
        <title>Genome-scale phylogeny and comparative genomics of the fungal order Sordariales.</title>
        <authorList>
            <person name="Hensen N."/>
            <person name="Bonometti L."/>
            <person name="Westerberg I."/>
            <person name="Brannstrom I.O."/>
            <person name="Guillou S."/>
            <person name="Cros-Aarteil S."/>
            <person name="Calhoun S."/>
            <person name="Haridas S."/>
            <person name="Kuo A."/>
            <person name="Mondo S."/>
            <person name="Pangilinan J."/>
            <person name="Riley R."/>
            <person name="LaButti K."/>
            <person name="Andreopoulos B."/>
            <person name="Lipzen A."/>
            <person name="Chen C."/>
            <person name="Yan M."/>
            <person name="Daum C."/>
            <person name="Ng V."/>
            <person name="Clum A."/>
            <person name="Steindorff A."/>
            <person name="Ohm R.A."/>
            <person name="Martin F."/>
            <person name="Silar P."/>
            <person name="Natvig D.O."/>
            <person name="Lalanne C."/>
            <person name="Gautier V."/>
            <person name="Ament-Velasquez S.L."/>
            <person name="Kruys A."/>
            <person name="Hutchinson M.I."/>
            <person name="Powell A.J."/>
            <person name="Barry K."/>
            <person name="Miller A.N."/>
            <person name="Grigoriev I.V."/>
            <person name="Debuchy R."/>
            <person name="Gladieux P."/>
            <person name="Hiltunen Thoren M."/>
            <person name="Johannesson H."/>
        </authorList>
    </citation>
    <scope>NUCLEOTIDE SEQUENCE</scope>
    <source>
        <strain evidence="2">CBS 315.58</strain>
    </source>
</reference>
<evidence type="ECO:0000313" key="3">
    <source>
        <dbReference type="Proteomes" id="UP001303160"/>
    </source>
</evidence>
<evidence type="ECO:0000313" key="2">
    <source>
        <dbReference type="EMBL" id="KAK4200744.1"/>
    </source>
</evidence>